<dbReference type="RefSeq" id="WP_138109499.1">
    <property type="nucleotide sequence ID" value="NZ_CAJTQN010000001.1"/>
</dbReference>
<evidence type="ECO:0000313" key="1">
    <source>
        <dbReference type="EMBL" id="TLD78769.1"/>
    </source>
</evidence>
<comment type="caution">
    <text evidence="1">The sequence shown here is derived from an EMBL/GenBank/DDBJ whole genome shotgun (WGS) entry which is preliminary data.</text>
</comment>
<protein>
    <submittedName>
        <fullName evidence="1">Uncharacterized protein</fullName>
    </submittedName>
</protein>
<proteinExistence type="predicted"/>
<reference evidence="1 2" key="1">
    <citation type="journal article" date="2014" name="Genome Announc.">
        <title>Draft genome sequences of eight enterohepatic helicobacter species isolated from both laboratory and wild rodents.</title>
        <authorList>
            <person name="Sheh A."/>
            <person name="Shen Z."/>
            <person name="Fox J.G."/>
        </authorList>
    </citation>
    <scope>NUCLEOTIDE SEQUENCE [LARGE SCALE GENOMIC DNA]</scope>
    <source>
        <strain evidence="1 2">MIT 98-6810</strain>
    </source>
</reference>
<organism evidence="1 2">
    <name type="scientific">Helicobacter typhlonius</name>
    <dbReference type="NCBI Taxonomy" id="76936"/>
    <lineage>
        <taxon>Bacteria</taxon>
        <taxon>Pseudomonadati</taxon>
        <taxon>Campylobacterota</taxon>
        <taxon>Epsilonproteobacteria</taxon>
        <taxon>Campylobacterales</taxon>
        <taxon>Helicobacteraceae</taxon>
        <taxon>Helicobacter</taxon>
    </lineage>
</organism>
<dbReference type="AlphaFoldDB" id="A0A4U8RZN0"/>
<evidence type="ECO:0000313" key="2">
    <source>
        <dbReference type="Proteomes" id="UP000029925"/>
    </source>
</evidence>
<dbReference type="GeneID" id="78152272"/>
<accession>A0A4U8RZN0</accession>
<gene>
    <name evidence="1" type="ORF">LS75_003150</name>
</gene>
<keyword evidence="2" id="KW-1185">Reference proteome</keyword>
<name>A0A4U8RZN0_9HELI</name>
<sequence length="93" mass="10510">MESHLGSTFKVADSIKNLLQLLHINIQKTSNFVPFFLHSIISKSIPQINMLSLRRSYERVSHSKGILCYSPPPFLTLLKTISPCKMPLHTTSS</sequence>
<dbReference type="Proteomes" id="UP000029925">
    <property type="component" value="Unassembled WGS sequence"/>
</dbReference>
<dbReference type="EMBL" id="JRPF02000003">
    <property type="protein sequence ID" value="TLD78769.1"/>
    <property type="molecule type" value="Genomic_DNA"/>
</dbReference>